<reference evidence="2 3" key="1">
    <citation type="submission" date="2020-04" db="EMBL/GenBank/DDBJ databases">
        <authorList>
            <person name="Alioto T."/>
            <person name="Alioto T."/>
            <person name="Gomez Garrido J."/>
        </authorList>
    </citation>
    <scope>NUCLEOTIDE SEQUENCE [LARGE SCALE GENOMIC DNA]</scope>
</reference>
<evidence type="ECO:0000313" key="3">
    <source>
        <dbReference type="Proteomes" id="UP000494165"/>
    </source>
</evidence>
<gene>
    <name evidence="2" type="ORF">CLODIP_2_CD06002</name>
</gene>
<evidence type="ECO:0000313" key="2">
    <source>
        <dbReference type="EMBL" id="CAB3374312.1"/>
    </source>
</evidence>
<feature type="region of interest" description="Disordered" evidence="1">
    <location>
        <begin position="46"/>
        <end position="78"/>
    </location>
</feature>
<comment type="caution">
    <text evidence="2">The sequence shown here is derived from an EMBL/GenBank/DDBJ whole genome shotgun (WGS) entry which is preliminary data.</text>
</comment>
<dbReference type="Proteomes" id="UP000494165">
    <property type="component" value="Unassembled WGS sequence"/>
</dbReference>
<dbReference type="PANTHER" id="PTHR21219">
    <property type="entry name" value="FI19613P1"/>
    <property type="match status" value="1"/>
</dbReference>
<organism evidence="2 3">
    <name type="scientific">Cloeon dipterum</name>
    <dbReference type="NCBI Taxonomy" id="197152"/>
    <lineage>
        <taxon>Eukaryota</taxon>
        <taxon>Metazoa</taxon>
        <taxon>Ecdysozoa</taxon>
        <taxon>Arthropoda</taxon>
        <taxon>Hexapoda</taxon>
        <taxon>Insecta</taxon>
        <taxon>Pterygota</taxon>
        <taxon>Palaeoptera</taxon>
        <taxon>Ephemeroptera</taxon>
        <taxon>Pisciforma</taxon>
        <taxon>Baetidae</taxon>
        <taxon>Cloeon</taxon>
    </lineage>
</organism>
<dbReference type="PANTHER" id="PTHR21219:SF3">
    <property type="entry name" value="FI19613P1"/>
    <property type="match status" value="1"/>
</dbReference>
<keyword evidence="3" id="KW-1185">Reference proteome</keyword>
<feature type="compositionally biased region" description="Basic residues" evidence="1">
    <location>
        <begin position="52"/>
        <end position="61"/>
    </location>
</feature>
<sequence length="177" mass="20047">MPSVARPLSPVASYQPGHFPHETYLTQMMPPMPNPYVPMETATLMRNTPANVKKRSKSKKMSRQEQEDESPFNTGIYRKKGHLNERAFSYSIRQEHRSRSYGSLASLKFENGADSPGKEDSKKEREIMQMMHDLDMSGEELQAHVNGNGHPMVNGNHPMTDEGQCWTPIEGITSVLK</sequence>
<accession>A0A8S1CWT0</accession>
<protein>
    <submittedName>
        <fullName evidence="2">Uncharacterized protein</fullName>
    </submittedName>
</protein>
<proteinExistence type="predicted"/>
<dbReference type="OrthoDB" id="10007483at2759"/>
<evidence type="ECO:0000256" key="1">
    <source>
        <dbReference type="SAM" id="MobiDB-lite"/>
    </source>
</evidence>
<feature type="region of interest" description="Disordered" evidence="1">
    <location>
        <begin position="94"/>
        <end position="123"/>
    </location>
</feature>
<name>A0A8S1CWT0_9INSE</name>
<dbReference type="AlphaFoldDB" id="A0A8S1CWT0"/>
<dbReference type="EMBL" id="CADEPI010000096">
    <property type="protein sequence ID" value="CAB3374312.1"/>
    <property type="molecule type" value="Genomic_DNA"/>
</dbReference>